<evidence type="ECO:0000313" key="2">
    <source>
        <dbReference type="EMBL" id="PYH43687.1"/>
    </source>
</evidence>
<dbReference type="AlphaFoldDB" id="A0A318ZB44"/>
<accession>A0A318ZB44</accession>
<keyword evidence="3" id="KW-1185">Reference proteome</keyword>
<dbReference type="EMBL" id="KZ821242">
    <property type="protein sequence ID" value="PYH43687.1"/>
    <property type="molecule type" value="Genomic_DNA"/>
</dbReference>
<feature type="compositionally biased region" description="Basic and acidic residues" evidence="1">
    <location>
        <begin position="149"/>
        <end position="159"/>
    </location>
</feature>
<protein>
    <submittedName>
        <fullName evidence="2">Uncharacterized protein</fullName>
    </submittedName>
</protein>
<proteinExistence type="predicted"/>
<gene>
    <name evidence="2" type="ORF">BP01DRAFT_97365</name>
</gene>
<feature type="region of interest" description="Disordered" evidence="1">
    <location>
        <begin position="130"/>
        <end position="159"/>
    </location>
</feature>
<feature type="compositionally biased region" description="Basic and acidic residues" evidence="1">
    <location>
        <begin position="100"/>
        <end position="110"/>
    </location>
</feature>
<evidence type="ECO:0000256" key="1">
    <source>
        <dbReference type="SAM" id="MobiDB-lite"/>
    </source>
</evidence>
<dbReference type="GeneID" id="37081501"/>
<reference evidence="2 3" key="1">
    <citation type="submission" date="2016-12" db="EMBL/GenBank/DDBJ databases">
        <title>The genomes of Aspergillus section Nigri reveals drivers in fungal speciation.</title>
        <authorList>
            <consortium name="DOE Joint Genome Institute"/>
            <person name="Vesth T.C."/>
            <person name="Nybo J."/>
            <person name="Theobald S."/>
            <person name="Brandl J."/>
            <person name="Frisvad J.C."/>
            <person name="Nielsen K.F."/>
            <person name="Lyhne E.K."/>
            <person name="Kogle M.E."/>
            <person name="Kuo A."/>
            <person name="Riley R."/>
            <person name="Clum A."/>
            <person name="Nolan M."/>
            <person name="Lipzen A."/>
            <person name="Salamov A."/>
            <person name="Henrissat B."/>
            <person name="Wiebenga A."/>
            <person name="De Vries R.P."/>
            <person name="Grigoriev I.V."/>
            <person name="Mortensen U.H."/>
            <person name="Andersen M.R."/>
            <person name="Baker S.E."/>
        </authorList>
    </citation>
    <scope>NUCLEOTIDE SEQUENCE [LARGE SCALE GENOMIC DNA]</scope>
    <source>
        <strain evidence="2 3">JOP 1030-1</strain>
    </source>
</reference>
<name>A0A318ZB44_9EURO</name>
<evidence type="ECO:0000313" key="3">
    <source>
        <dbReference type="Proteomes" id="UP000248349"/>
    </source>
</evidence>
<dbReference type="RefSeq" id="XP_025429669.1">
    <property type="nucleotide sequence ID" value="XM_025580272.1"/>
</dbReference>
<organism evidence="2 3">
    <name type="scientific">Aspergillus saccharolyticus JOP 1030-1</name>
    <dbReference type="NCBI Taxonomy" id="1450539"/>
    <lineage>
        <taxon>Eukaryota</taxon>
        <taxon>Fungi</taxon>
        <taxon>Dikarya</taxon>
        <taxon>Ascomycota</taxon>
        <taxon>Pezizomycotina</taxon>
        <taxon>Eurotiomycetes</taxon>
        <taxon>Eurotiomycetidae</taxon>
        <taxon>Eurotiales</taxon>
        <taxon>Aspergillaceae</taxon>
        <taxon>Aspergillus</taxon>
        <taxon>Aspergillus subgen. Circumdati</taxon>
    </lineage>
</organism>
<dbReference type="Proteomes" id="UP000248349">
    <property type="component" value="Unassembled WGS sequence"/>
</dbReference>
<sequence length="159" mass="17747">MADCRAMTEVLRHKHDLENSSERSFAIRGKVIYGAKSFGGGSPSDCRLDPHSTPNDVTNRSFVSLPHSLSFPASNLQPTNHYGATTNFPHTTPPRCLFRNHSDPGKEKQDSMSARLHGFHRRHSCNLTGWEKEVRKGTPAPQILPPRSSLKETSKSWKA</sequence>
<feature type="region of interest" description="Disordered" evidence="1">
    <location>
        <begin position="76"/>
        <end position="117"/>
    </location>
</feature>
<feature type="compositionally biased region" description="Polar residues" evidence="1">
    <location>
        <begin position="76"/>
        <end position="90"/>
    </location>
</feature>